<comment type="similarity">
    <text evidence="1">Belongs to the Gfo/Idh/MocA family.</text>
</comment>
<dbReference type="Pfam" id="PF01408">
    <property type="entry name" value="GFO_IDH_MocA"/>
    <property type="match status" value="1"/>
</dbReference>
<organism evidence="6 7">
    <name type="scientific">Paenibacillus abyssi</name>
    <dbReference type="NCBI Taxonomy" id="1340531"/>
    <lineage>
        <taxon>Bacteria</taxon>
        <taxon>Bacillati</taxon>
        <taxon>Bacillota</taxon>
        <taxon>Bacilli</taxon>
        <taxon>Bacillales</taxon>
        <taxon>Paenibacillaceae</taxon>
        <taxon>Paenibacillus</taxon>
    </lineage>
</organism>
<comment type="caution">
    <text evidence="6">The sequence shown here is derived from an EMBL/GenBank/DDBJ whole genome shotgun (WGS) entry which is preliminary data.</text>
</comment>
<evidence type="ECO:0000259" key="5">
    <source>
        <dbReference type="Pfam" id="PF02894"/>
    </source>
</evidence>
<dbReference type="EMBL" id="BMGR01000002">
    <property type="protein sequence ID" value="GGF92654.1"/>
    <property type="molecule type" value="Genomic_DNA"/>
</dbReference>
<dbReference type="InterPro" id="IPR036291">
    <property type="entry name" value="NAD(P)-bd_dom_sf"/>
</dbReference>
<evidence type="ECO:0000313" key="7">
    <source>
        <dbReference type="Proteomes" id="UP000644756"/>
    </source>
</evidence>
<feature type="region of interest" description="Disordered" evidence="3">
    <location>
        <begin position="264"/>
        <end position="283"/>
    </location>
</feature>
<dbReference type="PANTHER" id="PTHR43708">
    <property type="entry name" value="CONSERVED EXPRESSED OXIDOREDUCTASE (EUROFUNG)"/>
    <property type="match status" value="1"/>
</dbReference>
<dbReference type="InterPro" id="IPR051317">
    <property type="entry name" value="Gfo/Idh/MocA_oxidoreduct"/>
</dbReference>
<evidence type="ECO:0000313" key="6">
    <source>
        <dbReference type="EMBL" id="GGF92654.1"/>
    </source>
</evidence>
<dbReference type="GO" id="GO:0016491">
    <property type="term" value="F:oxidoreductase activity"/>
    <property type="evidence" value="ECO:0007669"/>
    <property type="project" value="UniProtKB-KW"/>
</dbReference>
<evidence type="ECO:0000256" key="2">
    <source>
        <dbReference type="ARBA" id="ARBA00023002"/>
    </source>
</evidence>
<proteinExistence type="inferred from homology"/>
<keyword evidence="2" id="KW-0560">Oxidoreductase</keyword>
<dbReference type="Proteomes" id="UP000644756">
    <property type="component" value="Unassembled WGS sequence"/>
</dbReference>
<dbReference type="RefSeq" id="WP_188529144.1">
    <property type="nucleotide sequence ID" value="NZ_BMGR01000002.1"/>
</dbReference>
<dbReference type="PANTHER" id="PTHR43708:SF5">
    <property type="entry name" value="CONSERVED EXPRESSED OXIDOREDUCTASE (EUROFUNG)-RELATED"/>
    <property type="match status" value="1"/>
</dbReference>
<dbReference type="Pfam" id="PF02894">
    <property type="entry name" value="GFO_IDH_MocA_C"/>
    <property type="match status" value="1"/>
</dbReference>
<feature type="domain" description="Gfo/Idh/MocA-like oxidoreductase C-terminal" evidence="5">
    <location>
        <begin position="133"/>
        <end position="346"/>
    </location>
</feature>
<gene>
    <name evidence="6" type="ORF">GCM10010916_07510</name>
</gene>
<dbReference type="Gene3D" id="3.30.360.10">
    <property type="entry name" value="Dihydrodipicolinate Reductase, domain 2"/>
    <property type="match status" value="1"/>
</dbReference>
<dbReference type="GO" id="GO:0000166">
    <property type="term" value="F:nucleotide binding"/>
    <property type="evidence" value="ECO:0007669"/>
    <property type="project" value="InterPro"/>
</dbReference>
<dbReference type="AlphaFoldDB" id="A0A917FLP0"/>
<feature type="domain" description="Gfo/Idh/MocA-like oxidoreductase N-terminal" evidence="4">
    <location>
        <begin position="3"/>
        <end position="119"/>
    </location>
</feature>
<sequence length="349" mass="38557">MTIHIGIIGYGLSGSVFHAPLIDSVEELQLRAIVSSSADKVHQDYPHTEVIPDVDSLLVKQDIDVVVVTSPNATHYEYAKQAILAGKHVVVEKPFTVTTAEAEDLIGLADQQGVVLSVYQNRRWDGDFLTVQSLLETGMLGRLSLYESHFERYRPQLQNRWKEHQLPGSGILYDLGSHLIDQALTLFGKPESVWADLRMEREGTQIVDYYHLVLGFAGGMRAILHSGSLVKQPGPRFQLHGDQGSFIKFGLDPQEEQLKRGVRPGDHGYGEDQPAGFGQMTTEAGGLTMRSTIETRRGCYEMYYGQLAKAISAGGEVPVPATDALHTMRIIEAAIESSREQRTITLALS</sequence>
<dbReference type="SUPFAM" id="SSF51735">
    <property type="entry name" value="NAD(P)-binding Rossmann-fold domains"/>
    <property type="match status" value="1"/>
</dbReference>
<keyword evidence="7" id="KW-1185">Reference proteome</keyword>
<accession>A0A917FLP0</accession>
<reference evidence="6" key="2">
    <citation type="submission" date="2020-09" db="EMBL/GenBank/DDBJ databases">
        <authorList>
            <person name="Sun Q."/>
            <person name="Zhou Y."/>
        </authorList>
    </citation>
    <scope>NUCLEOTIDE SEQUENCE</scope>
    <source>
        <strain evidence="6">CGMCC 1.12987</strain>
    </source>
</reference>
<dbReference type="InterPro" id="IPR000683">
    <property type="entry name" value="Gfo/Idh/MocA-like_OxRdtase_N"/>
</dbReference>
<evidence type="ECO:0000259" key="4">
    <source>
        <dbReference type="Pfam" id="PF01408"/>
    </source>
</evidence>
<dbReference type="NCBIfam" id="NF008607">
    <property type="entry name" value="PRK11579.1"/>
    <property type="match status" value="1"/>
</dbReference>
<dbReference type="InterPro" id="IPR004104">
    <property type="entry name" value="Gfo/Idh/MocA-like_OxRdtase_C"/>
</dbReference>
<evidence type="ECO:0000256" key="3">
    <source>
        <dbReference type="SAM" id="MobiDB-lite"/>
    </source>
</evidence>
<protein>
    <submittedName>
        <fullName evidence="6">Oxidoreductase</fullName>
    </submittedName>
</protein>
<reference evidence="6" key="1">
    <citation type="journal article" date="2014" name="Int. J. Syst. Evol. Microbiol.">
        <title>Complete genome sequence of Corynebacterium casei LMG S-19264T (=DSM 44701T), isolated from a smear-ripened cheese.</title>
        <authorList>
            <consortium name="US DOE Joint Genome Institute (JGI-PGF)"/>
            <person name="Walter F."/>
            <person name="Albersmeier A."/>
            <person name="Kalinowski J."/>
            <person name="Ruckert C."/>
        </authorList>
    </citation>
    <scope>NUCLEOTIDE SEQUENCE</scope>
    <source>
        <strain evidence="6">CGMCC 1.12987</strain>
    </source>
</reference>
<name>A0A917FLP0_9BACL</name>
<dbReference type="Gene3D" id="3.40.50.720">
    <property type="entry name" value="NAD(P)-binding Rossmann-like Domain"/>
    <property type="match status" value="1"/>
</dbReference>
<evidence type="ECO:0000256" key="1">
    <source>
        <dbReference type="ARBA" id="ARBA00010928"/>
    </source>
</evidence>